<dbReference type="PANTHER" id="PTHR43394">
    <property type="entry name" value="ATP-DEPENDENT PERMEASE MDL1, MITOCHONDRIAL"/>
    <property type="match status" value="1"/>
</dbReference>
<evidence type="ECO:0000313" key="14">
    <source>
        <dbReference type="EMBL" id="RZS63058.1"/>
    </source>
</evidence>
<keyword evidence="7 11" id="KW-1133">Transmembrane helix</keyword>
<dbReference type="InterPro" id="IPR039421">
    <property type="entry name" value="Type_1_exporter"/>
</dbReference>
<keyword evidence="5" id="KW-0547">Nucleotide-binding</keyword>
<dbReference type="PROSITE" id="PS50893">
    <property type="entry name" value="ABC_TRANSPORTER_2"/>
    <property type="match status" value="1"/>
</dbReference>
<reference evidence="14 15" key="1">
    <citation type="submission" date="2019-02" db="EMBL/GenBank/DDBJ databases">
        <title>Sequencing the genomes of 1000 actinobacteria strains.</title>
        <authorList>
            <person name="Klenk H.-P."/>
        </authorList>
    </citation>
    <scope>NUCLEOTIDE SEQUENCE [LARGE SCALE GENOMIC DNA]</scope>
    <source>
        <strain evidence="14 15">DSM 16932</strain>
    </source>
</reference>
<dbReference type="Pfam" id="PF00005">
    <property type="entry name" value="ABC_tran"/>
    <property type="match status" value="1"/>
</dbReference>
<dbReference type="FunFam" id="3.40.50.300:FF:000299">
    <property type="entry name" value="ABC transporter ATP-binding protein/permease"/>
    <property type="match status" value="1"/>
</dbReference>
<dbReference type="Gene3D" id="1.20.1560.10">
    <property type="entry name" value="ABC transporter type 1, transmembrane domain"/>
    <property type="match status" value="1"/>
</dbReference>
<keyword evidence="2" id="KW-0813">Transport</keyword>
<dbReference type="PROSITE" id="PS50929">
    <property type="entry name" value="ABC_TM1F"/>
    <property type="match status" value="1"/>
</dbReference>
<dbReference type="GO" id="GO:0005524">
    <property type="term" value="F:ATP binding"/>
    <property type="evidence" value="ECO:0007669"/>
    <property type="project" value="UniProtKB-KW"/>
</dbReference>
<protein>
    <submittedName>
        <fullName evidence="14">ATP-binding cassette subfamily B protein</fullName>
    </submittedName>
</protein>
<evidence type="ECO:0000256" key="5">
    <source>
        <dbReference type="ARBA" id="ARBA00022741"/>
    </source>
</evidence>
<dbReference type="InterPro" id="IPR017871">
    <property type="entry name" value="ABC_transporter-like_CS"/>
</dbReference>
<organism evidence="14 15">
    <name type="scientific">Xylanimonas ulmi</name>
    <dbReference type="NCBI Taxonomy" id="228973"/>
    <lineage>
        <taxon>Bacteria</taxon>
        <taxon>Bacillati</taxon>
        <taxon>Actinomycetota</taxon>
        <taxon>Actinomycetes</taxon>
        <taxon>Micrococcales</taxon>
        <taxon>Promicromonosporaceae</taxon>
        <taxon>Xylanimonas</taxon>
    </lineage>
</organism>
<evidence type="ECO:0000313" key="15">
    <source>
        <dbReference type="Proteomes" id="UP000293852"/>
    </source>
</evidence>
<dbReference type="SMART" id="SM00382">
    <property type="entry name" value="AAA"/>
    <property type="match status" value="1"/>
</dbReference>
<dbReference type="Proteomes" id="UP000293852">
    <property type="component" value="Unassembled WGS sequence"/>
</dbReference>
<sequence length="629" mass="65538">MSDTTSDPTASPEKAPAGDLLKPARLRVLLRHLAPHWPTITLGAVIGMIATVTFLWTPRVVQDVIDAVMLGTPVAGYVTLLAALTVVGILASWLSWIILGRTAETVVFDVRRALVERFVRGRVLQVGARPAGELVSRTTSDSQLLSAAVSSGFVSIVNGAAGIIGTIVLMGVIDPVLLGITLGAVVVFGGVMAALMPAVGRHRAKAQEAIGHMGGELEGSVRALRTVKVARAERRRVDAVLTHAGAARGHGVKAVKAEALAYTFAFGGIQTAIVVIIALGAWRVSSGYLSIAALVAFLMYIFNFIGPVMEFAEALSSLQSGLAASARIIEVEQIDTEPQTAPAASSGTAGRTADPERPVLEFDGVTARYSEEGEDVVRDLSIAIPRTGHTAFVGPSGAGKTSVLSLALRFLDPTSGQIRVDGVPYADLTPAQTRARFAFVEQDTPVIPGTIRDNLLIAHPEATDAQVAAVLDTVQLTEQVAALPEGLDTSLVSSSVSGGQRQRIALARALLANADVLLLDEATSQLDGRTEAAIHAAIAEAATTGAVVTVAHRLSTVVDADRIVVMDGGRVRATGTHAHLLATDALYGEFVEAMRIDTPDGAREPNGGREADGDQDAAREGELVGATAH</sequence>
<dbReference type="InterPro" id="IPR003593">
    <property type="entry name" value="AAA+_ATPase"/>
</dbReference>
<dbReference type="GO" id="GO:0015421">
    <property type="term" value="F:ABC-type oligopeptide transporter activity"/>
    <property type="evidence" value="ECO:0007669"/>
    <property type="project" value="TreeGrafter"/>
</dbReference>
<dbReference type="InterPro" id="IPR011527">
    <property type="entry name" value="ABC1_TM_dom"/>
</dbReference>
<accession>A0A4Q7M8M3</accession>
<evidence type="ECO:0000259" key="12">
    <source>
        <dbReference type="PROSITE" id="PS50893"/>
    </source>
</evidence>
<feature type="domain" description="ABC transmembrane type-1" evidence="13">
    <location>
        <begin position="42"/>
        <end position="320"/>
    </location>
</feature>
<feature type="transmembrane region" description="Helical" evidence="11">
    <location>
        <begin position="77"/>
        <end position="99"/>
    </location>
</feature>
<feature type="transmembrane region" description="Helical" evidence="11">
    <location>
        <begin position="176"/>
        <end position="195"/>
    </location>
</feature>
<feature type="domain" description="ABC transporter" evidence="12">
    <location>
        <begin position="360"/>
        <end position="593"/>
    </location>
</feature>
<dbReference type="PROSITE" id="PS00211">
    <property type="entry name" value="ABC_TRANSPORTER_1"/>
    <property type="match status" value="1"/>
</dbReference>
<dbReference type="PANTHER" id="PTHR43394:SF1">
    <property type="entry name" value="ATP-BINDING CASSETTE SUB-FAMILY B MEMBER 10, MITOCHONDRIAL"/>
    <property type="match status" value="1"/>
</dbReference>
<dbReference type="GO" id="GO:0005886">
    <property type="term" value="C:plasma membrane"/>
    <property type="evidence" value="ECO:0007669"/>
    <property type="project" value="UniProtKB-SubCell"/>
</dbReference>
<evidence type="ECO:0000259" key="13">
    <source>
        <dbReference type="PROSITE" id="PS50929"/>
    </source>
</evidence>
<proteinExistence type="inferred from homology"/>
<comment type="subcellular location">
    <subcellularLocation>
        <location evidence="1">Cell membrane</location>
        <topology evidence="1">Multi-pass membrane protein</topology>
    </subcellularLocation>
</comment>
<keyword evidence="8 11" id="KW-0472">Membrane</keyword>
<feature type="transmembrane region" description="Helical" evidence="11">
    <location>
        <begin position="144"/>
        <end position="170"/>
    </location>
</feature>
<dbReference type="SUPFAM" id="SSF52540">
    <property type="entry name" value="P-loop containing nucleoside triphosphate hydrolases"/>
    <property type="match status" value="1"/>
</dbReference>
<evidence type="ECO:0000256" key="7">
    <source>
        <dbReference type="ARBA" id="ARBA00022989"/>
    </source>
</evidence>
<dbReference type="Pfam" id="PF00664">
    <property type="entry name" value="ABC_membrane"/>
    <property type="match status" value="1"/>
</dbReference>
<dbReference type="InterPro" id="IPR036640">
    <property type="entry name" value="ABC1_TM_sf"/>
</dbReference>
<dbReference type="Gene3D" id="3.40.50.300">
    <property type="entry name" value="P-loop containing nucleotide triphosphate hydrolases"/>
    <property type="match status" value="1"/>
</dbReference>
<keyword evidence="6 14" id="KW-0067">ATP-binding</keyword>
<name>A0A4Q7M8M3_9MICO</name>
<dbReference type="CDD" id="cd18551">
    <property type="entry name" value="ABC_6TM_LmrA_like"/>
    <property type="match status" value="1"/>
</dbReference>
<evidence type="ECO:0000256" key="6">
    <source>
        <dbReference type="ARBA" id="ARBA00022840"/>
    </source>
</evidence>
<feature type="transmembrane region" description="Helical" evidence="11">
    <location>
        <begin position="288"/>
        <end position="309"/>
    </location>
</feature>
<comment type="similarity">
    <text evidence="9">Belongs to the ABC transporter superfamily. Lipid exporter (TC 3.A.1.106) family.</text>
</comment>
<keyword evidence="4 11" id="KW-0812">Transmembrane</keyword>
<evidence type="ECO:0000256" key="2">
    <source>
        <dbReference type="ARBA" id="ARBA00022448"/>
    </source>
</evidence>
<dbReference type="InterPro" id="IPR003439">
    <property type="entry name" value="ABC_transporter-like_ATP-bd"/>
</dbReference>
<feature type="region of interest" description="Disordered" evidence="10">
    <location>
        <begin position="598"/>
        <end position="629"/>
    </location>
</feature>
<evidence type="ECO:0000256" key="4">
    <source>
        <dbReference type="ARBA" id="ARBA00022692"/>
    </source>
</evidence>
<dbReference type="EMBL" id="SGWX01000001">
    <property type="protein sequence ID" value="RZS63058.1"/>
    <property type="molecule type" value="Genomic_DNA"/>
</dbReference>
<feature type="compositionally biased region" description="Polar residues" evidence="10">
    <location>
        <begin position="336"/>
        <end position="349"/>
    </location>
</feature>
<evidence type="ECO:0000256" key="8">
    <source>
        <dbReference type="ARBA" id="ARBA00023136"/>
    </source>
</evidence>
<gene>
    <name evidence="14" type="ORF">EV386_3416</name>
</gene>
<dbReference type="RefSeq" id="WP_242608026.1">
    <property type="nucleotide sequence ID" value="NZ_SGWX01000001.1"/>
</dbReference>
<feature type="region of interest" description="Disordered" evidence="10">
    <location>
        <begin position="336"/>
        <end position="356"/>
    </location>
</feature>
<evidence type="ECO:0000256" key="1">
    <source>
        <dbReference type="ARBA" id="ARBA00004651"/>
    </source>
</evidence>
<evidence type="ECO:0000256" key="10">
    <source>
        <dbReference type="SAM" id="MobiDB-lite"/>
    </source>
</evidence>
<feature type="transmembrane region" description="Helical" evidence="11">
    <location>
        <begin position="37"/>
        <end position="57"/>
    </location>
</feature>
<feature type="compositionally biased region" description="Basic and acidic residues" evidence="10">
    <location>
        <begin position="598"/>
        <end position="622"/>
    </location>
</feature>
<feature type="transmembrane region" description="Helical" evidence="11">
    <location>
        <begin position="259"/>
        <end position="282"/>
    </location>
</feature>
<keyword evidence="15" id="KW-1185">Reference proteome</keyword>
<dbReference type="GO" id="GO:0016887">
    <property type="term" value="F:ATP hydrolysis activity"/>
    <property type="evidence" value="ECO:0007669"/>
    <property type="project" value="InterPro"/>
</dbReference>
<evidence type="ECO:0000256" key="11">
    <source>
        <dbReference type="SAM" id="Phobius"/>
    </source>
</evidence>
<evidence type="ECO:0000256" key="3">
    <source>
        <dbReference type="ARBA" id="ARBA00022475"/>
    </source>
</evidence>
<dbReference type="InterPro" id="IPR027417">
    <property type="entry name" value="P-loop_NTPase"/>
</dbReference>
<keyword evidence="3" id="KW-1003">Cell membrane</keyword>
<evidence type="ECO:0000256" key="9">
    <source>
        <dbReference type="ARBA" id="ARBA00061644"/>
    </source>
</evidence>
<dbReference type="AlphaFoldDB" id="A0A4Q7M8M3"/>
<comment type="caution">
    <text evidence="14">The sequence shown here is derived from an EMBL/GenBank/DDBJ whole genome shotgun (WGS) entry which is preliminary data.</text>
</comment>
<dbReference type="SUPFAM" id="SSF90123">
    <property type="entry name" value="ABC transporter transmembrane region"/>
    <property type="match status" value="1"/>
</dbReference>